<dbReference type="InterPro" id="IPR000953">
    <property type="entry name" value="Chromo/chromo_shadow_dom"/>
</dbReference>
<feature type="transmembrane region" description="Helical" evidence="3">
    <location>
        <begin position="53"/>
        <end position="72"/>
    </location>
</feature>
<accession>A0A8H7VK64</accession>
<evidence type="ECO:0000259" key="4">
    <source>
        <dbReference type="PROSITE" id="PS50013"/>
    </source>
</evidence>
<name>A0A8H7VK64_9FUNG</name>
<dbReference type="Gene3D" id="2.40.50.40">
    <property type="match status" value="1"/>
</dbReference>
<dbReference type="InterPro" id="IPR027806">
    <property type="entry name" value="HARBI1_dom"/>
</dbReference>
<dbReference type="SMART" id="SM00298">
    <property type="entry name" value="CHROMO"/>
    <property type="match status" value="1"/>
</dbReference>
<dbReference type="AlphaFoldDB" id="A0A8H7VK64"/>
<dbReference type="EMBL" id="JAEPRB010000058">
    <property type="protein sequence ID" value="KAG2223580.1"/>
    <property type="molecule type" value="Genomic_DNA"/>
</dbReference>
<evidence type="ECO:0000256" key="2">
    <source>
        <dbReference type="ARBA" id="ARBA00022723"/>
    </source>
</evidence>
<comment type="cofactor">
    <cofactor evidence="1">
        <name>a divalent metal cation</name>
        <dbReference type="ChEBI" id="CHEBI:60240"/>
    </cofactor>
</comment>
<dbReference type="Pfam" id="PF13359">
    <property type="entry name" value="DDE_Tnp_4"/>
    <property type="match status" value="1"/>
</dbReference>
<keyword evidence="2" id="KW-0479">Metal-binding</keyword>
<feature type="domain" description="Chromo" evidence="4">
    <location>
        <begin position="438"/>
        <end position="492"/>
    </location>
</feature>
<comment type="caution">
    <text evidence="5">The sequence shown here is derived from an EMBL/GenBank/DDBJ whole genome shotgun (WGS) entry which is preliminary data.</text>
</comment>
<evidence type="ECO:0000256" key="3">
    <source>
        <dbReference type="SAM" id="Phobius"/>
    </source>
</evidence>
<evidence type="ECO:0000313" key="5">
    <source>
        <dbReference type="EMBL" id="KAG2223580.1"/>
    </source>
</evidence>
<keyword evidence="6" id="KW-1185">Reference proteome</keyword>
<dbReference type="SUPFAM" id="SSF54160">
    <property type="entry name" value="Chromo domain-like"/>
    <property type="match status" value="1"/>
</dbReference>
<dbReference type="PROSITE" id="PS50013">
    <property type="entry name" value="CHROMO_2"/>
    <property type="match status" value="1"/>
</dbReference>
<keyword evidence="3" id="KW-1133">Transmembrane helix</keyword>
<dbReference type="OrthoDB" id="2393881at2759"/>
<organism evidence="5 6">
    <name type="scientific">Circinella minor</name>
    <dbReference type="NCBI Taxonomy" id="1195481"/>
    <lineage>
        <taxon>Eukaryota</taxon>
        <taxon>Fungi</taxon>
        <taxon>Fungi incertae sedis</taxon>
        <taxon>Mucoromycota</taxon>
        <taxon>Mucoromycotina</taxon>
        <taxon>Mucoromycetes</taxon>
        <taxon>Mucorales</taxon>
        <taxon>Lichtheimiaceae</taxon>
        <taxon>Circinella</taxon>
    </lineage>
</organism>
<evidence type="ECO:0000313" key="6">
    <source>
        <dbReference type="Proteomes" id="UP000646827"/>
    </source>
</evidence>
<gene>
    <name evidence="5" type="ORF">INT45_001662</name>
</gene>
<dbReference type="GO" id="GO:0046872">
    <property type="term" value="F:metal ion binding"/>
    <property type="evidence" value="ECO:0007669"/>
    <property type="project" value="UniProtKB-KW"/>
</dbReference>
<proteinExistence type="predicted"/>
<keyword evidence="3" id="KW-0472">Membrane</keyword>
<evidence type="ECO:0000256" key="1">
    <source>
        <dbReference type="ARBA" id="ARBA00001968"/>
    </source>
</evidence>
<keyword evidence="3" id="KW-0812">Transmembrane</keyword>
<protein>
    <recommendedName>
        <fullName evidence="4">Chromo domain-containing protein</fullName>
    </recommendedName>
</protein>
<reference evidence="5 6" key="1">
    <citation type="submission" date="2020-12" db="EMBL/GenBank/DDBJ databases">
        <title>Metabolic potential, ecology and presence of endohyphal bacteria is reflected in genomic diversity of Mucoromycotina.</title>
        <authorList>
            <person name="Muszewska A."/>
            <person name="Okrasinska A."/>
            <person name="Steczkiewicz K."/>
            <person name="Drgas O."/>
            <person name="Orlowska M."/>
            <person name="Perlinska-Lenart U."/>
            <person name="Aleksandrzak-Piekarczyk T."/>
            <person name="Szatraj K."/>
            <person name="Zielenkiewicz U."/>
            <person name="Pilsyk S."/>
            <person name="Malc E."/>
            <person name="Mieczkowski P."/>
            <person name="Kruszewska J.S."/>
            <person name="Biernat P."/>
            <person name="Pawlowska J."/>
        </authorList>
    </citation>
    <scope>NUCLEOTIDE SEQUENCE [LARGE SCALE GENOMIC DNA]</scope>
    <source>
        <strain evidence="5 6">CBS 142.35</strain>
    </source>
</reference>
<sequence length="492" mass="57954">MQYTEQLDTEVKNLVSTKWGFLGKPWPKIHHRFNHGTVIKDMKGNTLNEIKEVLLNRFGFILVFYFLTVLYGNVEYPGPYREIEKGLVLLYHMVSGESGKDMHKVMPYATFYDLYKRFWITNYSELNKKVKQDLNVMFSSPRIRILASLINNPDGFKNVTLFIDGHDSKIKYYKPSESHSLLYSYKLKGPAVRTQVIQDMNEIITYVPVSEKYAVGNDGTMFIQIKLYNKISEADCLGMDGGYNLFIQKFKDNATDAGYDFYDRNFLHPIRKEPGQKLTLNVTHFNNKFGSFRSLIEAQFSMLGSKFERFNNNRAALQISDIKYYNIQFRVACILTNIWRFVDKYDIEVQPHHNLWYGKGFEFPSKKNKLDLAFSNEQKVNTEYDEMVEMQQKFLQLNMNQSIDMVIDSEEDADDNLSKRRRKATRGGQRNRQYDNSYEIEIIVGHVYTNNKYIFEVKWVGYDATDNSWLTINKFNDREMLHEYMATHDIQL</sequence>
<dbReference type="InterPro" id="IPR016197">
    <property type="entry name" value="Chromo-like_dom_sf"/>
</dbReference>
<dbReference type="Proteomes" id="UP000646827">
    <property type="component" value="Unassembled WGS sequence"/>
</dbReference>